<evidence type="ECO:0000259" key="1">
    <source>
        <dbReference type="PROSITE" id="PS50943"/>
    </source>
</evidence>
<reference evidence="2 3" key="1">
    <citation type="submission" date="2018-05" db="EMBL/GenBank/DDBJ databases">
        <title>Genomic Encyclopedia of Type Strains, Phase IV (KMG-IV): sequencing the most valuable type-strain genomes for metagenomic binning, comparative biology and taxonomic classification.</title>
        <authorList>
            <person name="Goeker M."/>
        </authorList>
    </citation>
    <scope>NUCLEOTIDE SEQUENCE [LARGE SCALE GENOMIC DNA]</scope>
    <source>
        <strain evidence="2 3">DSM 44717</strain>
    </source>
</reference>
<dbReference type="SUPFAM" id="SSF47413">
    <property type="entry name" value="lambda repressor-like DNA-binding domains"/>
    <property type="match status" value="1"/>
</dbReference>
<dbReference type="PANTHER" id="PTHR35010:SF4">
    <property type="entry name" value="BLL5781 PROTEIN"/>
    <property type="match status" value="1"/>
</dbReference>
<feature type="domain" description="HTH cro/C1-type" evidence="1">
    <location>
        <begin position="31"/>
        <end position="85"/>
    </location>
</feature>
<comment type="caution">
    <text evidence="2">The sequence shown here is derived from an EMBL/GenBank/DDBJ whole genome shotgun (WGS) entry which is preliminary data.</text>
</comment>
<accession>A0A317P1G2</accession>
<dbReference type="GO" id="GO:0003677">
    <property type="term" value="F:DNA binding"/>
    <property type="evidence" value="ECO:0007669"/>
    <property type="project" value="InterPro"/>
</dbReference>
<protein>
    <submittedName>
        <fullName evidence="2">Helix-turn-helix protein</fullName>
    </submittedName>
</protein>
<dbReference type="InterPro" id="IPR001387">
    <property type="entry name" value="Cro/C1-type_HTH"/>
</dbReference>
<gene>
    <name evidence="2" type="ORF">DFR69_101389</name>
</gene>
<dbReference type="AlphaFoldDB" id="A0A317P1G2"/>
<dbReference type="Pfam" id="PF17765">
    <property type="entry name" value="MLTR_LBD"/>
    <property type="match status" value="1"/>
</dbReference>
<dbReference type="PANTHER" id="PTHR35010">
    <property type="entry name" value="BLL4672 PROTEIN-RELATED"/>
    <property type="match status" value="1"/>
</dbReference>
<dbReference type="CDD" id="cd00093">
    <property type="entry name" value="HTH_XRE"/>
    <property type="match status" value="1"/>
</dbReference>
<dbReference type="InterPro" id="IPR041413">
    <property type="entry name" value="MLTR_LBD"/>
</dbReference>
<dbReference type="PROSITE" id="PS50943">
    <property type="entry name" value="HTH_CROC1"/>
    <property type="match status" value="1"/>
</dbReference>
<dbReference type="Proteomes" id="UP000246410">
    <property type="component" value="Unassembled WGS sequence"/>
</dbReference>
<dbReference type="InterPro" id="IPR010982">
    <property type="entry name" value="Lambda_DNA-bd_dom_sf"/>
</dbReference>
<evidence type="ECO:0000313" key="2">
    <source>
        <dbReference type="EMBL" id="PWV81053.1"/>
    </source>
</evidence>
<dbReference type="SMART" id="SM00530">
    <property type="entry name" value="HTH_XRE"/>
    <property type="match status" value="1"/>
</dbReference>
<sequence>MTSWVMERMMRRAYPGTVNSPARDSPVGALLREWRQHRRMSQLDLALAADSSARHLSCVETGRAKPSRAMVLKLCETLDVPLRERNTVLLAGGFAPEYRETGLDDTDADGARTALETVLAAHEPYPAVAVDRHWNVVTTNRAMGLFSEAAPTAPTGRPANVYRLALTPDPPDATVRMVNFLEVRTYLLERLLRQVRATGDPVLRALYDEVSAYPFPVDDAPSPAPIPVGPFAVPLRIDTPAGELRLFSTMVTFGAPADVTLAELAVELFYPLDDHTATTLRALYDSAPGGS</sequence>
<dbReference type="Gene3D" id="1.10.260.40">
    <property type="entry name" value="lambda repressor-like DNA-binding domains"/>
    <property type="match status" value="1"/>
</dbReference>
<name>A0A317P1G2_9NOCA</name>
<dbReference type="Pfam" id="PF13560">
    <property type="entry name" value="HTH_31"/>
    <property type="match status" value="1"/>
</dbReference>
<evidence type="ECO:0000313" key="3">
    <source>
        <dbReference type="Proteomes" id="UP000246410"/>
    </source>
</evidence>
<dbReference type="EMBL" id="QGTL01000001">
    <property type="protein sequence ID" value="PWV81053.1"/>
    <property type="molecule type" value="Genomic_DNA"/>
</dbReference>
<proteinExistence type="predicted"/>
<organism evidence="2 3">
    <name type="scientific">Nocardia neocaledoniensis</name>
    <dbReference type="NCBI Taxonomy" id="236511"/>
    <lineage>
        <taxon>Bacteria</taxon>
        <taxon>Bacillati</taxon>
        <taxon>Actinomycetota</taxon>
        <taxon>Actinomycetes</taxon>
        <taxon>Mycobacteriales</taxon>
        <taxon>Nocardiaceae</taxon>
        <taxon>Nocardia</taxon>
    </lineage>
</organism>
<dbReference type="Gene3D" id="3.30.450.180">
    <property type="match status" value="1"/>
</dbReference>
<keyword evidence="3" id="KW-1185">Reference proteome</keyword>